<protein>
    <submittedName>
        <fullName evidence="1">Uncharacterized protein</fullName>
    </submittedName>
</protein>
<gene>
    <name evidence="1" type="ORF">MRB53_026515</name>
</gene>
<organism evidence="1 2">
    <name type="scientific">Persea americana</name>
    <name type="common">Avocado</name>
    <dbReference type="NCBI Taxonomy" id="3435"/>
    <lineage>
        <taxon>Eukaryota</taxon>
        <taxon>Viridiplantae</taxon>
        <taxon>Streptophyta</taxon>
        <taxon>Embryophyta</taxon>
        <taxon>Tracheophyta</taxon>
        <taxon>Spermatophyta</taxon>
        <taxon>Magnoliopsida</taxon>
        <taxon>Magnoliidae</taxon>
        <taxon>Laurales</taxon>
        <taxon>Lauraceae</taxon>
        <taxon>Persea</taxon>
    </lineage>
</organism>
<accession>A0ACC2LJG4</accession>
<name>A0ACC2LJG4_PERAE</name>
<comment type="caution">
    <text evidence="1">The sequence shown here is derived from an EMBL/GenBank/DDBJ whole genome shotgun (WGS) entry which is preliminary data.</text>
</comment>
<proteinExistence type="predicted"/>
<sequence>MLAKRPFLNNYPSRLQKDRYKPSFTFKASKNQFQIHPIKRTNHSQNQNQILHSNNLIWSSTIPRNEPTTEAVASVPIVGEGSSGKRANQRHRNKNARELLNDAQKKLKRKMKNRESATRSRERKKAYAEQLEIDIEELKSEAISGEAAILSNPRPSVILSDEMVLVTR</sequence>
<evidence type="ECO:0000313" key="1">
    <source>
        <dbReference type="EMBL" id="KAJ8633179.1"/>
    </source>
</evidence>
<dbReference type="Proteomes" id="UP001234297">
    <property type="component" value="Chromosome 8"/>
</dbReference>
<reference evidence="1 2" key="1">
    <citation type="journal article" date="2022" name="Hortic Res">
        <title>A haplotype resolved chromosomal level avocado genome allows analysis of novel avocado genes.</title>
        <authorList>
            <person name="Nath O."/>
            <person name="Fletcher S.J."/>
            <person name="Hayward A."/>
            <person name="Shaw L.M."/>
            <person name="Masouleh A.K."/>
            <person name="Furtado A."/>
            <person name="Henry R.J."/>
            <person name="Mitter N."/>
        </authorList>
    </citation>
    <scope>NUCLEOTIDE SEQUENCE [LARGE SCALE GENOMIC DNA]</scope>
    <source>
        <strain evidence="2">cv. Hass</strain>
    </source>
</reference>
<dbReference type="EMBL" id="CM056816">
    <property type="protein sequence ID" value="KAJ8633179.1"/>
    <property type="molecule type" value="Genomic_DNA"/>
</dbReference>
<keyword evidence="2" id="KW-1185">Reference proteome</keyword>
<evidence type="ECO:0000313" key="2">
    <source>
        <dbReference type="Proteomes" id="UP001234297"/>
    </source>
</evidence>